<dbReference type="EMBL" id="JAAMPC010000049">
    <property type="protein sequence ID" value="KAG2244897.1"/>
    <property type="molecule type" value="Genomic_DNA"/>
</dbReference>
<sequence>MWCENISASTIRHHHRRVVTVHLVSSSSPQFLVSSCVISLSLCVFRSHFNFVLYKVVLAAEEDDMLDYGICGRCGARRNHVDDLKLGEEEEYL</sequence>
<dbReference type="Proteomes" id="UP000886595">
    <property type="component" value="Unassembled WGS sequence"/>
</dbReference>
<dbReference type="AlphaFoldDB" id="A0A8X7P611"/>
<protein>
    <submittedName>
        <fullName evidence="1">Uncharacterized protein</fullName>
    </submittedName>
</protein>
<gene>
    <name evidence="1" type="ORF">Bca52824_093272</name>
</gene>
<name>A0A8X7P611_BRACI</name>
<comment type="caution">
    <text evidence="1">The sequence shown here is derived from an EMBL/GenBank/DDBJ whole genome shotgun (WGS) entry which is preliminary data.</text>
</comment>
<reference evidence="1 2" key="1">
    <citation type="submission" date="2020-02" db="EMBL/GenBank/DDBJ databases">
        <authorList>
            <person name="Ma Q."/>
            <person name="Huang Y."/>
            <person name="Song X."/>
            <person name="Pei D."/>
        </authorList>
    </citation>
    <scope>NUCLEOTIDE SEQUENCE [LARGE SCALE GENOMIC DNA]</scope>
    <source>
        <strain evidence="1">Sxm20200214</strain>
        <tissue evidence="1">Leaf</tissue>
    </source>
</reference>
<organism evidence="1 2">
    <name type="scientific">Brassica carinata</name>
    <name type="common">Ethiopian mustard</name>
    <name type="synonym">Abyssinian cabbage</name>
    <dbReference type="NCBI Taxonomy" id="52824"/>
    <lineage>
        <taxon>Eukaryota</taxon>
        <taxon>Viridiplantae</taxon>
        <taxon>Streptophyta</taxon>
        <taxon>Embryophyta</taxon>
        <taxon>Tracheophyta</taxon>
        <taxon>Spermatophyta</taxon>
        <taxon>Magnoliopsida</taxon>
        <taxon>eudicotyledons</taxon>
        <taxon>Gunneridae</taxon>
        <taxon>Pentapetalae</taxon>
        <taxon>rosids</taxon>
        <taxon>malvids</taxon>
        <taxon>Brassicales</taxon>
        <taxon>Brassicaceae</taxon>
        <taxon>Brassiceae</taxon>
        <taxon>Brassica</taxon>
    </lineage>
</organism>
<accession>A0A8X7P611</accession>
<keyword evidence="2" id="KW-1185">Reference proteome</keyword>
<evidence type="ECO:0000313" key="1">
    <source>
        <dbReference type="EMBL" id="KAG2244897.1"/>
    </source>
</evidence>
<proteinExistence type="predicted"/>
<evidence type="ECO:0000313" key="2">
    <source>
        <dbReference type="Proteomes" id="UP000886595"/>
    </source>
</evidence>